<evidence type="ECO:0000256" key="3">
    <source>
        <dbReference type="ARBA" id="ARBA00022485"/>
    </source>
</evidence>
<dbReference type="EC" id="1.97.1.4" evidence="10"/>
<keyword evidence="9 10" id="KW-0411">Iron-sulfur</keyword>
<reference evidence="12" key="2">
    <citation type="journal article" date="2022" name="Res Sq">
        <title>Evolution of multicellular longitudinally dividing oral cavity symbionts (Neisseriaceae).</title>
        <authorList>
            <person name="Nyongesa S."/>
            <person name="Weber P."/>
            <person name="Bernet E."/>
            <person name="Pullido F."/>
            <person name="Nieckarz M."/>
            <person name="Delaby M."/>
            <person name="Nieves C."/>
            <person name="Viehboeck T."/>
            <person name="Krause N."/>
            <person name="Rivera-Millot A."/>
            <person name="Nakamura A."/>
            <person name="Vischer N."/>
            <person name="VanNieuwenhze M."/>
            <person name="Brun Y."/>
            <person name="Cava F."/>
            <person name="Bulgheresi S."/>
            <person name="Veyrier F."/>
        </authorList>
    </citation>
    <scope>NUCLEOTIDE SEQUENCE</scope>
    <source>
        <strain evidence="12">1258/02</strain>
    </source>
</reference>
<dbReference type="CDD" id="cd01335">
    <property type="entry name" value="Radical_SAM"/>
    <property type="match status" value="1"/>
</dbReference>
<protein>
    <recommendedName>
        <fullName evidence="10">Pyruvate formate-lyase-activating enzyme</fullName>
        <ecNumber evidence="10">1.97.1.4</ecNumber>
    </recommendedName>
</protein>
<proteinExistence type="inferred from homology"/>
<dbReference type="Pfam" id="PF04055">
    <property type="entry name" value="Radical_SAM"/>
    <property type="match status" value="1"/>
</dbReference>
<dbReference type="Gene3D" id="3.20.20.70">
    <property type="entry name" value="Aldolase class I"/>
    <property type="match status" value="1"/>
</dbReference>
<keyword evidence="4" id="KW-0119">Carbohydrate metabolism</keyword>
<evidence type="ECO:0000259" key="11">
    <source>
        <dbReference type="PROSITE" id="PS51918"/>
    </source>
</evidence>
<comment type="cofactor">
    <cofactor evidence="10">
        <name>[4Fe-4S] cluster</name>
        <dbReference type="ChEBI" id="CHEBI:49883"/>
    </cofactor>
    <text evidence="10">Binds 1 [4Fe-4S] cluster. The cluster is coordinated with 3 cysteines and an exchangeable S-adenosyl-L-methionine.</text>
</comment>
<evidence type="ECO:0000256" key="8">
    <source>
        <dbReference type="ARBA" id="ARBA00023004"/>
    </source>
</evidence>
<keyword evidence="8 10" id="KW-0408">Iron</keyword>
<dbReference type="GO" id="GO:0006006">
    <property type="term" value="P:glucose metabolic process"/>
    <property type="evidence" value="ECO:0007669"/>
    <property type="project" value="UniProtKB-KW"/>
</dbReference>
<keyword evidence="5 10" id="KW-0949">S-adenosyl-L-methionine</keyword>
<dbReference type="GO" id="GO:0043365">
    <property type="term" value="F:[formate-C-acetyltransferase]-activating enzyme activity"/>
    <property type="evidence" value="ECO:0007669"/>
    <property type="project" value="UniProtKB-UniRule"/>
</dbReference>
<dbReference type="GO" id="GO:0005737">
    <property type="term" value="C:cytoplasm"/>
    <property type="evidence" value="ECO:0007669"/>
    <property type="project" value="UniProtKB-SubCell"/>
</dbReference>
<keyword evidence="3 10" id="KW-0004">4Fe-4S</keyword>
<evidence type="ECO:0000256" key="7">
    <source>
        <dbReference type="ARBA" id="ARBA00023002"/>
    </source>
</evidence>
<name>A0AAE9GZL6_9NEIS</name>
<dbReference type="PROSITE" id="PS01087">
    <property type="entry name" value="RADICAL_ACTIVATING"/>
    <property type="match status" value="1"/>
</dbReference>
<dbReference type="NCBIfam" id="TIGR02493">
    <property type="entry name" value="PFLA"/>
    <property type="match status" value="1"/>
</dbReference>
<comment type="function">
    <text evidence="10">Activation of pyruvate formate-lyase under anaerobic conditions by generation of an organic free radical, using S-adenosylmethionine and reduced flavodoxin as cosubstrates to produce 5'-deoxy-adenosine.</text>
</comment>
<feature type="domain" description="Radical SAM core" evidence="11">
    <location>
        <begin position="49"/>
        <end position="278"/>
    </location>
</feature>
<keyword evidence="12" id="KW-0456">Lyase</keyword>
<comment type="subcellular location">
    <subcellularLocation>
        <location evidence="10">Cytoplasm</location>
    </subcellularLocation>
</comment>
<keyword evidence="6 10" id="KW-0479">Metal-binding</keyword>
<dbReference type="GO" id="GO:0016829">
    <property type="term" value="F:lyase activity"/>
    <property type="evidence" value="ECO:0007669"/>
    <property type="project" value="UniProtKB-KW"/>
</dbReference>
<dbReference type="InterPro" id="IPR013785">
    <property type="entry name" value="Aldolase_TIM"/>
</dbReference>
<evidence type="ECO:0000256" key="9">
    <source>
        <dbReference type="ARBA" id="ARBA00023014"/>
    </source>
</evidence>
<dbReference type="InterPro" id="IPR012838">
    <property type="entry name" value="PFL1_activating"/>
</dbReference>
<keyword evidence="10" id="KW-0963">Cytoplasm</keyword>
<keyword evidence="4" id="KW-0313">Glucose metabolism</keyword>
<dbReference type="NCBIfam" id="NF008356">
    <property type="entry name" value="PRK11145.1"/>
    <property type="match status" value="1"/>
</dbReference>
<evidence type="ECO:0000256" key="6">
    <source>
        <dbReference type="ARBA" id="ARBA00022723"/>
    </source>
</evidence>
<dbReference type="PIRSF" id="PIRSF000371">
    <property type="entry name" value="PFL_act_enz"/>
    <property type="match status" value="1"/>
</dbReference>
<evidence type="ECO:0000256" key="4">
    <source>
        <dbReference type="ARBA" id="ARBA00022526"/>
    </source>
</evidence>
<evidence type="ECO:0000256" key="1">
    <source>
        <dbReference type="ARBA" id="ARBA00002918"/>
    </source>
</evidence>
<comment type="similarity">
    <text evidence="2 10">Belongs to the organic radical-activating enzymes family.</text>
</comment>
<dbReference type="GO" id="GO:0051539">
    <property type="term" value="F:4 iron, 4 sulfur cluster binding"/>
    <property type="evidence" value="ECO:0007669"/>
    <property type="project" value="UniProtKB-UniRule"/>
</dbReference>
<dbReference type="SFLD" id="SFLDS00029">
    <property type="entry name" value="Radical_SAM"/>
    <property type="match status" value="1"/>
</dbReference>
<dbReference type="PANTHER" id="PTHR30352:SF5">
    <property type="entry name" value="PYRUVATE FORMATE-LYASE 1-ACTIVATING ENZYME"/>
    <property type="match status" value="1"/>
</dbReference>
<dbReference type="InterPro" id="IPR007197">
    <property type="entry name" value="rSAM"/>
</dbReference>
<sequence>MYNKGRLNTIIQVAHTMQTHTIHPAASSDGHRHYHGKGIVHSIESCGTVDGPGLRFVLFMQGCLMRCLYCHNRDTWDMRTDKAQELSVDEVMKQVISYRHYLRATGGGVTATGGEPLLQYEFIRDWFTACKANDIHTCLDTNGYALHYDHILDDLLDHTDLVMLDLKQVDPEIHKALVGIPNTKTLKFARYLAERNQAARVRYVIVPGYTDDDRSAHLLGEFIGDMENIDTVELLPYHELGAHKWELCGDAYKLTGVRPPPKETVLHIKEILEGYGKNIIY</sequence>
<accession>A0AAE9GZL6</accession>
<gene>
    <name evidence="12" type="primary">pflA</name>
    <name evidence="12" type="ORF">LVJ78_06795</name>
</gene>
<dbReference type="InterPro" id="IPR034457">
    <property type="entry name" value="Organic_radical-activating"/>
</dbReference>
<dbReference type="PANTHER" id="PTHR30352">
    <property type="entry name" value="PYRUVATE FORMATE-LYASE-ACTIVATING ENZYME"/>
    <property type="match status" value="1"/>
</dbReference>
<evidence type="ECO:0000313" key="12">
    <source>
        <dbReference type="EMBL" id="UOO78429.1"/>
    </source>
</evidence>
<dbReference type="EMBL" id="CP091507">
    <property type="protein sequence ID" value="UOO78429.1"/>
    <property type="molecule type" value="Genomic_DNA"/>
</dbReference>
<dbReference type="PROSITE" id="PS51918">
    <property type="entry name" value="RADICAL_SAM"/>
    <property type="match status" value="1"/>
</dbReference>
<organism evidence="12 13">
    <name type="scientific">Uruburuella suis</name>
    <dbReference type="NCBI Taxonomy" id="252130"/>
    <lineage>
        <taxon>Bacteria</taxon>
        <taxon>Pseudomonadati</taxon>
        <taxon>Pseudomonadota</taxon>
        <taxon>Betaproteobacteria</taxon>
        <taxon>Neisseriales</taxon>
        <taxon>Neisseriaceae</taxon>
        <taxon>Uruburuella</taxon>
    </lineage>
</organism>
<dbReference type="InterPro" id="IPR012839">
    <property type="entry name" value="Organic_radical_activase"/>
</dbReference>
<dbReference type="AlphaFoldDB" id="A0AAE9GZL6"/>
<dbReference type="InterPro" id="IPR001989">
    <property type="entry name" value="Radical_activat_CS"/>
</dbReference>
<evidence type="ECO:0000256" key="5">
    <source>
        <dbReference type="ARBA" id="ARBA00022691"/>
    </source>
</evidence>
<comment type="catalytic activity">
    <reaction evidence="10">
        <text>glycyl-[formate C-acetyltransferase] + reduced [flavodoxin] + S-adenosyl-L-methionine = glycin-2-yl radical-[formate C-acetyltransferase] + semiquinone [flavodoxin] + 5'-deoxyadenosine + L-methionine + H(+)</text>
        <dbReference type="Rhea" id="RHEA:19225"/>
        <dbReference type="Rhea" id="RHEA-COMP:10622"/>
        <dbReference type="Rhea" id="RHEA-COMP:12190"/>
        <dbReference type="Rhea" id="RHEA-COMP:12191"/>
        <dbReference type="Rhea" id="RHEA-COMP:14480"/>
        <dbReference type="ChEBI" id="CHEBI:15378"/>
        <dbReference type="ChEBI" id="CHEBI:17319"/>
        <dbReference type="ChEBI" id="CHEBI:29947"/>
        <dbReference type="ChEBI" id="CHEBI:32722"/>
        <dbReference type="ChEBI" id="CHEBI:57618"/>
        <dbReference type="ChEBI" id="CHEBI:57844"/>
        <dbReference type="ChEBI" id="CHEBI:59789"/>
        <dbReference type="ChEBI" id="CHEBI:140311"/>
        <dbReference type="EC" id="1.97.1.4"/>
    </reaction>
</comment>
<dbReference type="SUPFAM" id="SSF102114">
    <property type="entry name" value="Radical SAM enzymes"/>
    <property type="match status" value="1"/>
</dbReference>
<evidence type="ECO:0000313" key="13">
    <source>
        <dbReference type="Proteomes" id="UP000829756"/>
    </source>
</evidence>
<dbReference type="KEGG" id="usu:LVJ78_06795"/>
<evidence type="ECO:0000256" key="2">
    <source>
        <dbReference type="ARBA" id="ARBA00009777"/>
    </source>
</evidence>
<reference evidence="12" key="1">
    <citation type="submission" date="2021-12" db="EMBL/GenBank/DDBJ databases">
        <authorList>
            <person name="Veyrier F.J."/>
        </authorList>
    </citation>
    <scope>NUCLEOTIDE SEQUENCE</scope>
    <source>
        <strain evidence="12">1258/02</strain>
    </source>
</reference>
<keyword evidence="12" id="KW-0670">Pyruvate</keyword>
<dbReference type="GO" id="GO:0046872">
    <property type="term" value="F:metal ion binding"/>
    <property type="evidence" value="ECO:0007669"/>
    <property type="project" value="UniProtKB-UniRule"/>
</dbReference>
<evidence type="ECO:0000256" key="10">
    <source>
        <dbReference type="RuleBase" id="RU362053"/>
    </source>
</evidence>
<keyword evidence="7 10" id="KW-0560">Oxidoreductase</keyword>
<dbReference type="InterPro" id="IPR058240">
    <property type="entry name" value="rSAM_sf"/>
</dbReference>
<comment type="function">
    <text evidence="1">Activation of pyruvate formate-lyase 1 under anaerobic conditions by generation of an organic free radical, using S-adenosylmethionine and reduced flavodoxin as cosubstrates to produce 5'-deoxy-adenosine.</text>
</comment>
<dbReference type="SFLD" id="SFLDG01066">
    <property type="entry name" value="organic_radical-activating_enz"/>
    <property type="match status" value="1"/>
</dbReference>
<dbReference type="Proteomes" id="UP000829756">
    <property type="component" value="Chromosome"/>
</dbReference>